<dbReference type="EMBL" id="CP001962">
    <property type="protein sequence ID" value="ADW23013.1"/>
    <property type="molecule type" value="Genomic_DNA"/>
</dbReference>
<reference evidence="2 3" key="2">
    <citation type="journal article" date="2011" name="BMC Genomics">
        <title>Sequence of the hyperplastic genome of the naturally competent Thermus scotoductus SA-01.</title>
        <authorList>
            <person name="Gounder K."/>
            <person name="Brzuszkiewicz E."/>
            <person name="Liesegang H."/>
            <person name="Wollherr A."/>
            <person name="Daniel R."/>
            <person name="Gottschalk G."/>
            <person name="Reva O."/>
            <person name="Kumwenda B."/>
            <person name="Srivastava M."/>
            <person name="Bricio C."/>
            <person name="Berenguer J."/>
            <person name="van Heerden E."/>
            <person name="Litthauer D."/>
        </authorList>
    </citation>
    <scope>NUCLEOTIDE SEQUENCE [LARGE SCALE GENOMIC DNA]</scope>
    <source>
        <strain evidence="3">ATCC 700910 / SA-01</strain>
    </source>
</reference>
<name>E8PQH4_THESS</name>
<dbReference type="Proteomes" id="UP000008087">
    <property type="component" value="Chromosome"/>
</dbReference>
<dbReference type="eggNOG" id="ENOG5032ZC3">
    <property type="taxonomic scope" value="Bacteria"/>
</dbReference>
<dbReference type="RefSeq" id="WP_015718273.1">
    <property type="nucleotide sequence ID" value="NC_014974.1"/>
</dbReference>
<protein>
    <submittedName>
        <fullName evidence="2">Putative lipoprotein</fullName>
    </submittedName>
</protein>
<reference evidence="3" key="1">
    <citation type="submission" date="2010-03" db="EMBL/GenBank/DDBJ databases">
        <title>The genome sequence of Thermus scotoductus SA-01.</title>
        <authorList>
            <person name="Gounder K."/>
            <person name="Liesegang H."/>
            <person name="Brzuszkiewicz E."/>
            <person name="Wollherr A."/>
            <person name="Daniel R."/>
            <person name="Gottschalk G."/>
            <person name="van Heerden E."/>
            <person name="Litthauer D."/>
        </authorList>
    </citation>
    <scope>NUCLEOTIDE SEQUENCE [LARGE SCALE GENOMIC DNA]</scope>
    <source>
        <strain evidence="3">ATCC 700910 / SA-01</strain>
    </source>
</reference>
<keyword evidence="2" id="KW-0449">Lipoprotein</keyword>
<dbReference type="HOGENOM" id="CLU_1577762_0_0_0"/>
<dbReference type="KEGG" id="tsc:TSC_c24130"/>
<organism evidence="2 3">
    <name type="scientific">Thermus scotoductus (strain ATCC 700910 / SA-01)</name>
    <dbReference type="NCBI Taxonomy" id="743525"/>
    <lineage>
        <taxon>Bacteria</taxon>
        <taxon>Thermotogati</taxon>
        <taxon>Deinococcota</taxon>
        <taxon>Deinococci</taxon>
        <taxon>Thermales</taxon>
        <taxon>Thermaceae</taxon>
        <taxon>Thermus</taxon>
    </lineage>
</organism>
<gene>
    <name evidence="2" type="ordered locus">TSC_c24130</name>
</gene>
<dbReference type="AlphaFoldDB" id="E8PQH4"/>
<feature type="signal peptide" evidence="1">
    <location>
        <begin position="1"/>
        <end position="22"/>
    </location>
</feature>
<dbReference type="STRING" id="743525.TSC_c24130"/>
<feature type="chain" id="PRO_5003229191" evidence="1">
    <location>
        <begin position="23"/>
        <end position="173"/>
    </location>
</feature>
<accession>E8PQH4</accession>
<proteinExistence type="predicted"/>
<evidence type="ECO:0000313" key="3">
    <source>
        <dbReference type="Proteomes" id="UP000008087"/>
    </source>
</evidence>
<sequence length="173" mass="17766">MRVFLAAMALVLAGCLPVAVLRTPEPVSGRSLTFGLSAVGVEGGVGFIPYAAYAQGDGQTEYNFSVQMGFRAGIKHALAPGFSLDMGLTLPPLLGGGGVPLALDAGLLVGLGDVYLSPRVHWIGFQSQNTSVAGLLYQATLGYAREGFLGEGSILFSGQEGGLMLVVSAAARF</sequence>
<evidence type="ECO:0000256" key="1">
    <source>
        <dbReference type="SAM" id="SignalP"/>
    </source>
</evidence>
<evidence type="ECO:0000313" key="2">
    <source>
        <dbReference type="EMBL" id="ADW23013.1"/>
    </source>
</evidence>
<dbReference type="PROSITE" id="PS51257">
    <property type="entry name" value="PROKAR_LIPOPROTEIN"/>
    <property type="match status" value="1"/>
</dbReference>
<keyword evidence="1" id="KW-0732">Signal</keyword>